<name>A0ABX6HA81_9PSED</name>
<sequence length="79" mass="8906">MPLKTRQQETARFHAVTEDGELFTIIEITQQAGIDALGSRETEWRNNGREYQTSGADAVNKLSEQEFLIVGLGKKVKRV</sequence>
<evidence type="ECO:0000313" key="2">
    <source>
        <dbReference type="Proteomes" id="UP000464644"/>
    </source>
</evidence>
<organism evidence="1 2">
    <name type="scientific">Pseudomonas asturiensis</name>
    <dbReference type="NCBI Taxonomy" id="1190415"/>
    <lineage>
        <taxon>Bacteria</taxon>
        <taxon>Pseudomonadati</taxon>
        <taxon>Pseudomonadota</taxon>
        <taxon>Gammaproteobacteria</taxon>
        <taxon>Pseudomonadales</taxon>
        <taxon>Pseudomonadaceae</taxon>
        <taxon>Pseudomonas</taxon>
    </lineage>
</organism>
<keyword evidence="2" id="KW-1185">Reference proteome</keyword>
<proteinExistence type="predicted"/>
<dbReference type="Proteomes" id="UP000464644">
    <property type="component" value="Chromosome"/>
</dbReference>
<gene>
    <name evidence="1" type="ORF">N015_08405</name>
</gene>
<accession>A0ABX6HA81</accession>
<evidence type="ECO:0000313" key="1">
    <source>
        <dbReference type="EMBL" id="QHF02430.1"/>
    </source>
</evidence>
<reference evidence="1 2" key="1">
    <citation type="journal article" date="2014" name="Genome Announc.">
        <title>Draft Genome Sequences of a Phylogenetically Diverse Suite of Pseudomonas syringae Strains from Multiple Source Populations.</title>
        <authorList>
            <person name="Baltrus D.A."/>
            <person name="Yourstone S."/>
            <person name="Lind A."/>
            <person name="Guilbaud C."/>
            <person name="Sands D.C."/>
            <person name="Jones C.D."/>
            <person name="Morris C.E."/>
            <person name="Dangl J.L."/>
        </authorList>
    </citation>
    <scope>NUCLEOTIDE SEQUENCE [LARGE SCALE GENOMIC DNA]</scope>
    <source>
        <strain evidence="1 2">CC1524</strain>
    </source>
</reference>
<protein>
    <submittedName>
        <fullName evidence="1">Uncharacterized protein</fullName>
    </submittedName>
</protein>
<dbReference type="RefSeq" id="WP_024688070.1">
    <property type="nucleotide sequence ID" value="NZ_CP047265.1"/>
</dbReference>
<dbReference type="EMBL" id="CP047265">
    <property type="protein sequence ID" value="QHF02430.1"/>
    <property type="molecule type" value="Genomic_DNA"/>
</dbReference>